<dbReference type="RefSeq" id="WP_263543611.1">
    <property type="nucleotide sequence ID" value="NZ_JAOVZO020000001.1"/>
</dbReference>
<proteinExistence type="predicted"/>
<dbReference type="AlphaFoldDB" id="A0A9X4BFM2"/>
<name>A0A9X4BFM2_9GAMM</name>
<sequence length="558" mass="59984">MSMLLRRALPFALIAALSACGKKQDASVPLAFVPADTAYVFANIEPVPQAVRDEYVGMMKQMWPLVFGTYDRLVNEAKELTDEQRKIVRAILDETRALAEKGSAEDAGFTGSARFAMYGIGLVPVVRWELADPAKLRATVARVEEKAGAKLSTGKLGDQDYWFVGNDKIVAIFAVVDKHLVATIAPPKASDDAKKRLLGLTRPEKNLGDAGLLAKINADNKFLPYGTMLVDSVRIVDVGTGETDPVLNEFKAIDGKTHEPVDATCRQEFLDIAKKFPRLVFGYTELAPKKMDMVGRLELEPALARDFAAAVGAAPGSAGAPEGQMDIAMSLPVLKLKDFFVKQSKAVVDKPYACKHLAELNQSFAEMNGKLATTIPPPASDLTGLRMTLTKFALDGGAGKPEYAGKLLVALTNPMSALAMGQLASPALKDLKIAPDGKPVALPAGLVPGQVPPLFAAMNDKAIALSAGAGEDATLGAYLTAAPAAEPVFFRMYFSGALYGQFGEWTQTLAAMLPDAQRKDVEDQRAMFALYQKWIRGVDIKLTAKANGVELFERFEAN</sequence>
<dbReference type="Proteomes" id="UP001139971">
    <property type="component" value="Unassembled WGS sequence"/>
</dbReference>
<protein>
    <submittedName>
        <fullName evidence="1">Uncharacterized protein</fullName>
    </submittedName>
</protein>
<dbReference type="PROSITE" id="PS51257">
    <property type="entry name" value="PROKAR_LIPOPROTEIN"/>
    <property type="match status" value="1"/>
</dbReference>
<dbReference type="EMBL" id="JAOVZO020000001">
    <property type="protein sequence ID" value="MDC8011370.1"/>
    <property type="molecule type" value="Genomic_DNA"/>
</dbReference>
<accession>A0A9X4BFM2</accession>
<comment type="caution">
    <text evidence="1">The sequence shown here is derived from an EMBL/GenBank/DDBJ whole genome shotgun (WGS) entry which is preliminary data.</text>
</comment>
<keyword evidence="2" id="KW-1185">Reference proteome</keyword>
<evidence type="ECO:0000313" key="1">
    <source>
        <dbReference type="EMBL" id="MDC8011370.1"/>
    </source>
</evidence>
<organism evidence="1 2">
    <name type="scientific">Tahibacter soli</name>
    <dbReference type="NCBI Taxonomy" id="2983605"/>
    <lineage>
        <taxon>Bacteria</taxon>
        <taxon>Pseudomonadati</taxon>
        <taxon>Pseudomonadota</taxon>
        <taxon>Gammaproteobacteria</taxon>
        <taxon>Lysobacterales</taxon>
        <taxon>Rhodanobacteraceae</taxon>
        <taxon>Tahibacter</taxon>
    </lineage>
</organism>
<evidence type="ECO:0000313" key="2">
    <source>
        <dbReference type="Proteomes" id="UP001139971"/>
    </source>
</evidence>
<reference evidence="1" key="1">
    <citation type="submission" date="2023-02" db="EMBL/GenBank/DDBJ databases">
        <title>Tahibacter soli sp. nov. isolated from soil.</title>
        <authorList>
            <person name="Baek J.H."/>
            <person name="Lee J.K."/>
            <person name="Choi D.G."/>
            <person name="Jeon C.O."/>
        </authorList>
    </citation>
    <scope>NUCLEOTIDE SEQUENCE</scope>
    <source>
        <strain evidence="1">BL</strain>
    </source>
</reference>
<gene>
    <name evidence="1" type="ORF">OD750_002285</name>
</gene>